<dbReference type="KEGG" id="cvn:111103186"/>
<protein>
    <submittedName>
        <fullName evidence="2">Uncharacterized protein LOC111103186</fullName>
    </submittedName>
    <submittedName>
        <fullName evidence="3">Uncharacterized protein LOC111135823</fullName>
    </submittedName>
</protein>
<dbReference type="RefSeq" id="XP_022291964.1">
    <property type="nucleotide sequence ID" value="XM_022436256.1"/>
</dbReference>
<gene>
    <name evidence="3" type="primary">LOC111135823</name>
    <name evidence="2" type="synonym">LOC111103186</name>
</gene>
<dbReference type="RefSeq" id="XP_022341909.1">
    <property type="nucleotide sequence ID" value="XM_022486201.1"/>
</dbReference>
<dbReference type="Proteomes" id="UP000694844">
    <property type="component" value="Chromosome 7"/>
</dbReference>
<dbReference type="OrthoDB" id="6142899at2759"/>
<evidence type="ECO:0000313" key="1">
    <source>
        <dbReference type="Proteomes" id="UP000694844"/>
    </source>
</evidence>
<organism evidence="1 3">
    <name type="scientific">Crassostrea virginica</name>
    <name type="common">Eastern oyster</name>
    <dbReference type="NCBI Taxonomy" id="6565"/>
    <lineage>
        <taxon>Eukaryota</taxon>
        <taxon>Metazoa</taxon>
        <taxon>Spiralia</taxon>
        <taxon>Lophotrochozoa</taxon>
        <taxon>Mollusca</taxon>
        <taxon>Bivalvia</taxon>
        <taxon>Autobranchia</taxon>
        <taxon>Pteriomorphia</taxon>
        <taxon>Ostreida</taxon>
        <taxon>Ostreoidea</taxon>
        <taxon>Ostreidae</taxon>
        <taxon>Crassostrea</taxon>
    </lineage>
</organism>
<dbReference type="KEGG" id="cvn:111135823"/>
<dbReference type="Proteomes" id="UP000694844">
    <property type="component" value="Chromosome 5"/>
</dbReference>
<proteinExistence type="predicted"/>
<evidence type="ECO:0000313" key="2">
    <source>
        <dbReference type="RefSeq" id="XP_022291964.1"/>
    </source>
</evidence>
<accession>A0A8B8EPQ0</accession>
<sequence>MYGYEIKGDSVIMDTHFVLNNDEQAFKDAYFNPPFKTMIEAASLKNGERFSLSPAKINSIGDLATVSTGSSRREIQLSMDGRTALLTLWGKEADLEIVVGNLYTIRCIYPTNDFNHQRCYTSTSSTTFEPYNDEDPDEKFEGHIESVSFESNLIEVEGDILAISEENLKKIFPRKEFSPVTVTGLKRHSEVCEIDLKKAHKE</sequence>
<name>A0A8B8EPQ0_CRAVI</name>
<dbReference type="AlphaFoldDB" id="A0A8B8EPQ0"/>
<keyword evidence="1" id="KW-1185">Reference proteome</keyword>
<dbReference type="GeneID" id="111135823"/>
<evidence type="ECO:0000313" key="3">
    <source>
        <dbReference type="RefSeq" id="XP_022341909.1"/>
    </source>
</evidence>
<reference evidence="2 3" key="1">
    <citation type="submission" date="2025-04" db="UniProtKB">
        <authorList>
            <consortium name="RefSeq"/>
        </authorList>
    </citation>
    <scope>IDENTIFICATION</scope>
    <source>
        <tissue evidence="2 3">Whole sample</tissue>
    </source>
</reference>